<keyword evidence="3" id="KW-1185">Reference proteome</keyword>
<dbReference type="RefSeq" id="WP_120371234.1">
    <property type="nucleotide sequence ID" value="NZ_RAXU01000025.1"/>
</dbReference>
<name>A0A3A8EA25_9GAMM</name>
<evidence type="ECO:0000313" key="3">
    <source>
        <dbReference type="Proteomes" id="UP000269001"/>
    </source>
</evidence>
<dbReference type="InterPro" id="IPR026387">
    <property type="entry name" value="OMP_w_GlyGly"/>
</dbReference>
<dbReference type="EMBL" id="RAXU01000025">
    <property type="protein sequence ID" value="RKG30978.1"/>
    <property type="molecule type" value="Genomic_DNA"/>
</dbReference>
<reference evidence="2 3" key="1">
    <citation type="submission" date="2018-09" db="EMBL/GenBank/DDBJ databases">
        <title>The draft genome of Acinetobacter spp. strains.</title>
        <authorList>
            <person name="Qin J."/>
            <person name="Feng Y."/>
            <person name="Zong Z."/>
        </authorList>
    </citation>
    <scope>NUCLEOTIDE SEQUENCE [LARGE SCALE GENOMIC DNA]</scope>
    <source>
        <strain evidence="2 3">WCHAc060096</strain>
    </source>
</reference>
<keyword evidence="1" id="KW-0732">Signal</keyword>
<dbReference type="AlphaFoldDB" id="A0A3A8EA25"/>
<feature type="signal peptide" evidence="1">
    <location>
        <begin position="1"/>
        <end position="21"/>
    </location>
</feature>
<feature type="chain" id="PRO_5017335051" evidence="1">
    <location>
        <begin position="22"/>
        <end position="250"/>
    </location>
</feature>
<organism evidence="2 3">
    <name type="scientific">Acinetobacter guerrae</name>
    <dbReference type="NCBI Taxonomy" id="1843371"/>
    <lineage>
        <taxon>Bacteria</taxon>
        <taxon>Pseudomonadati</taxon>
        <taxon>Pseudomonadota</taxon>
        <taxon>Gammaproteobacteria</taxon>
        <taxon>Moraxellales</taxon>
        <taxon>Moraxellaceae</taxon>
        <taxon>Acinetobacter</taxon>
    </lineage>
</organism>
<evidence type="ECO:0000256" key="1">
    <source>
        <dbReference type="SAM" id="SignalP"/>
    </source>
</evidence>
<sequence>MKILQTTLCIMGLAISGMAQADFIGVKGSADYWFYDGHIQVQPQSSSLSNNTGTDNLIIDPSMGLYRQNDLDRDGSVQFSLAFEHPIPLLPNAKLRYVNLNAQTESHIAGQATYDIDLDDTDFILYYEILDNIINLDIGVGATHLNGDINNYLDQQISINKTYPILYLNAEAKLPLTGLSGLAEVTYTNIDDTKISDARAEAKYKFIDNLFIDVGAKVGYRLLKIDFDDYKNNDLKFEFKGPYVGLEAHF</sequence>
<dbReference type="NCBIfam" id="TIGR04219">
    <property type="entry name" value="OMP_w_GlyGly"/>
    <property type="match status" value="1"/>
</dbReference>
<gene>
    <name evidence="2" type="ORF">D7V21_14880</name>
</gene>
<dbReference type="Proteomes" id="UP000269001">
    <property type="component" value="Unassembled WGS sequence"/>
</dbReference>
<comment type="caution">
    <text evidence="2">The sequence shown here is derived from an EMBL/GenBank/DDBJ whole genome shotgun (WGS) entry which is preliminary data.</text>
</comment>
<accession>A0A3A8EA25</accession>
<evidence type="ECO:0000313" key="2">
    <source>
        <dbReference type="EMBL" id="RKG30978.1"/>
    </source>
</evidence>
<protein>
    <submittedName>
        <fullName evidence="2">TIGR04219 family outer membrane beta-barrel protein</fullName>
    </submittedName>
</protein>
<proteinExistence type="predicted"/>